<dbReference type="GO" id="GO:0008270">
    <property type="term" value="F:zinc ion binding"/>
    <property type="evidence" value="ECO:0007669"/>
    <property type="project" value="UniProtKB-KW"/>
</dbReference>
<comment type="caution">
    <text evidence="7">The sequence shown here is derived from an EMBL/GenBank/DDBJ whole genome shotgun (WGS) entry which is preliminary data.</text>
</comment>
<keyword evidence="3" id="KW-0862">Zinc</keyword>
<dbReference type="InterPro" id="IPR025829">
    <property type="entry name" value="Zn_knuckle_CX2CX3GHX4C"/>
</dbReference>
<dbReference type="InterPro" id="IPR001878">
    <property type="entry name" value="Znf_CCHC"/>
</dbReference>
<dbReference type="InterPro" id="IPR036875">
    <property type="entry name" value="Znf_CCHC_sf"/>
</dbReference>
<feature type="region of interest" description="Disordered" evidence="5">
    <location>
        <begin position="175"/>
        <end position="197"/>
    </location>
</feature>
<evidence type="ECO:0000256" key="5">
    <source>
        <dbReference type="SAM" id="MobiDB-lite"/>
    </source>
</evidence>
<evidence type="ECO:0000259" key="6">
    <source>
        <dbReference type="PROSITE" id="PS50158"/>
    </source>
</evidence>
<evidence type="ECO:0000256" key="2">
    <source>
        <dbReference type="ARBA" id="ARBA00022771"/>
    </source>
</evidence>
<dbReference type="SUPFAM" id="SSF57756">
    <property type="entry name" value="Retrovirus zinc finger-like domains"/>
    <property type="match status" value="1"/>
</dbReference>
<evidence type="ECO:0000313" key="7">
    <source>
        <dbReference type="EMBL" id="KAB0384393.1"/>
    </source>
</evidence>
<dbReference type="GO" id="GO:0003676">
    <property type="term" value="F:nucleic acid binding"/>
    <property type="evidence" value="ECO:0007669"/>
    <property type="project" value="InterPro"/>
</dbReference>
<dbReference type="Gene3D" id="4.10.60.10">
    <property type="entry name" value="Zinc finger, CCHC-type"/>
    <property type="match status" value="1"/>
</dbReference>
<protein>
    <recommendedName>
        <fullName evidence="6">CCHC-type domain-containing protein</fullName>
    </recommendedName>
</protein>
<evidence type="ECO:0000256" key="3">
    <source>
        <dbReference type="ARBA" id="ARBA00022833"/>
    </source>
</evidence>
<name>A0A5J5N1E8_MUNRE</name>
<dbReference type="EMBL" id="VCEB01000002">
    <property type="protein sequence ID" value="KAB0384393.1"/>
    <property type="molecule type" value="Genomic_DNA"/>
</dbReference>
<dbReference type="AlphaFoldDB" id="A0A5J5N1E8"/>
<accession>A0A5J5N1E8</accession>
<sequence length="263" mass="28502">MSLLSAIDTSAASVYQPTQLLNWVYLSLQDTHQASAFDAFRPEPPAGAAPPELAFGKGRPEQLGSPLHSSYLNSFFQLQRGEALSSSVYKSASPYGSLNNIADGLSSLTEHFSDLTLTSETRKPSKRPPPNYLCHLCFNKGHYIKDCPQVRQPGPVLGHRGLGIAPWGGKGVRSSSHLSPSVSLQQGGAPGADPTHWATPDSARCRFGILGREVNSRAGSLQDQWGCRDANHHSSQEWPHHALGPCSFKYSQPSPHHCRPRAC</sequence>
<evidence type="ECO:0000256" key="4">
    <source>
        <dbReference type="PROSITE-ProRule" id="PRU00047"/>
    </source>
</evidence>
<dbReference type="Pfam" id="PF13696">
    <property type="entry name" value="zf-CCHC_2"/>
    <property type="match status" value="1"/>
</dbReference>
<dbReference type="PROSITE" id="PS50158">
    <property type="entry name" value="ZF_CCHC"/>
    <property type="match status" value="1"/>
</dbReference>
<dbReference type="Proteomes" id="UP000326062">
    <property type="component" value="Chromosome 2"/>
</dbReference>
<evidence type="ECO:0000313" key="8">
    <source>
        <dbReference type="Proteomes" id="UP000326062"/>
    </source>
</evidence>
<proteinExistence type="predicted"/>
<keyword evidence="2 4" id="KW-0863">Zinc-finger</keyword>
<gene>
    <name evidence="7" type="ORF">FD755_006310</name>
</gene>
<organism evidence="7 8">
    <name type="scientific">Muntiacus reevesi</name>
    <name type="common">Reeves' muntjac</name>
    <name type="synonym">Cervus reevesi</name>
    <dbReference type="NCBI Taxonomy" id="9886"/>
    <lineage>
        <taxon>Eukaryota</taxon>
        <taxon>Metazoa</taxon>
        <taxon>Chordata</taxon>
        <taxon>Craniata</taxon>
        <taxon>Vertebrata</taxon>
        <taxon>Euteleostomi</taxon>
        <taxon>Mammalia</taxon>
        <taxon>Eutheria</taxon>
        <taxon>Laurasiatheria</taxon>
        <taxon>Artiodactyla</taxon>
        <taxon>Ruminantia</taxon>
        <taxon>Pecora</taxon>
        <taxon>Cervidae</taxon>
        <taxon>Muntiacinae</taxon>
        <taxon>Muntiacus</taxon>
    </lineage>
</organism>
<keyword evidence="1" id="KW-0479">Metal-binding</keyword>
<reference evidence="7 8" key="1">
    <citation type="submission" date="2019-06" db="EMBL/GenBank/DDBJ databases">
        <title>Discovery of a novel chromosome fission-fusion reversal in muntjac.</title>
        <authorList>
            <person name="Mudd A.B."/>
            <person name="Bredeson J.V."/>
            <person name="Baum R."/>
            <person name="Hockemeyer D."/>
            <person name="Rokhsar D.S."/>
        </authorList>
    </citation>
    <scope>NUCLEOTIDE SEQUENCE [LARGE SCALE GENOMIC DNA]</scope>
    <source>
        <strain evidence="7">UCam_UCB_Mr</strain>
        <tissue evidence="7">Fibroblast cell line</tissue>
    </source>
</reference>
<feature type="domain" description="CCHC-type" evidence="6">
    <location>
        <begin position="134"/>
        <end position="149"/>
    </location>
</feature>
<evidence type="ECO:0000256" key="1">
    <source>
        <dbReference type="ARBA" id="ARBA00022723"/>
    </source>
</evidence>
<keyword evidence="8" id="KW-1185">Reference proteome</keyword>